<dbReference type="InterPro" id="IPR003284">
    <property type="entry name" value="Sal_SpvB"/>
</dbReference>
<evidence type="ECO:0000256" key="5">
    <source>
        <dbReference type="SAM" id="MobiDB-lite"/>
    </source>
</evidence>
<accession>A0A167PBA4</accession>
<feature type="domain" description="Teneurin-like YD-shell" evidence="6">
    <location>
        <begin position="1860"/>
        <end position="2159"/>
    </location>
</feature>
<dbReference type="GO" id="GO:0005737">
    <property type="term" value="C:cytoplasm"/>
    <property type="evidence" value="ECO:0007669"/>
    <property type="project" value="InterPro"/>
</dbReference>
<evidence type="ECO:0000313" key="8">
    <source>
        <dbReference type="Proteomes" id="UP000076661"/>
    </source>
</evidence>
<dbReference type="GO" id="GO:0005576">
    <property type="term" value="C:extracellular region"/>
    <property type="evidence" value="ECO:0007669"/>
    <property type="project" value="UniProtKB-SubCell"/>
</dbReference>
<keyword evidence="4" id="KW-0843">Virulence</keyword>
<protein>
    <recommendedName>
        <fullName evidence="6">Teneurin-like YD-shell domain-containing protein</fullName>
    </recommendedName>
</protein>
<reference evidence="7 8" key="1">
    <citation type="submission" date="2013-07" db="EMBL/GenBank/DDBJ databases">
        <title>Comparative Genomic and Metabolomic Analysis of Twelve Strains of Pseudoalteromonas luteoviolacea.</title>
        <authorList>
            <person name="Vynne N.G."/>
            <person name="Mansson M."/>
            <person name="Gram L."/>
        </authorList>
    </citation>
    <scope>NUCLEOTIDE SEQUENCE [LARGE SCALE GENOMIC DNA]</scope>
    <source>
        <strain evidence="7 8">S4060-1</strain>
    </source>
</reference>
<gene>
    <name evidence="7" type="ORF">N478_10395</name>
</gene>
<dbReference type="InterPro" id="IPR028994">
    <property type="entry name" value="Integrin_alpha_N"/>
</dbReference>
<feature type="region of interest" description="Disordered" evidence="5">
    <location>
        <begin position="605"/>
        <end position="635"/>
    </location>
</feature>
<dbReference type="Proteomes" id="UP000076661">
    <property type="component" value="Unassembled WGS sequence"/>
</dbReference>
<feature type="compositionally biased region" description="Basic and acidic residues" evidence="5">
    <location>
        <begin position="608"/>
        <end position="630"/>
    </location>
</feature>
<dbReference type="SUPFAM" id="SSF69318">
    <property type="entry name" value="Integrin alpha N-terminal domain"/>
    <property type="match status" value="1"/>
</dbReference>
<dbReference type="InterPro" id="IPR050708">
    <property type="entry name" value="T6SS_VgrG/RHS"/>
</dbReference>
<comment type="caution">
    <text evidence="7">The sequence shown here is derived from an EMBL/GenBank/DDBJ whole genome shotgun (WGS) entry which is preliminary data.</text>
</comment>
<evidence type="ECO:0000256" key="2">
    <source>
        <dbReference type="ARBA" id="ARBA00022525"/>
    </source>
</evidence>
<organism evidence="7 8">
    <name type="scientific">Pseudoalteromonas luteoviolacea S4060-1</name>
    <dbReference type="NCBI Taxonomy" id="1365257"/>
    <lineage>
        <taxon>Bacteria</taxon>
        <taxon>Pseudomonadati</taxon>
        <taxon>Pseudomonadota</taxon>
        <taxon>Gammaproteobacteria</taxon>
        <taxon>Alteromonadales</taxon>
        <taxon>Pseudoalteromonadaceae</taxon>
        <taxon>Pseudoalteromonas</taxon>
    </lineage>
</organism>
<dbReference type="NCBIfam" id="TIGR01643">
    <property type="entry name" value="YD_repeat_2x"/>
    <property type="match status" value="1"/>
</dbReference>
<evidence type="ECO:0000313" key="7">
    <source>
        <dbReference type="EMBL" id="KZN69897.1"/>
    </source>
</evidence>
<dbReference type="RefSeq" id="WP_155734316.1">
    <property type="nucleotide sequence ID" value="NZ_AUXX01000003.1"/>
</dbReference>
<feature type="domain" description="Teneurin-like YD-shell" evidence="6">
    <location>
        <begin position="1581"/>
        <end position="1718"/>
    </location>
</feature>
<evidence type="ECO:0000259" key="6">
    <source>
        <dbReference type="Pfam" id="PF25023"/>
    </source>
</evidence>
<dbReference type="Pfam" id="PF25023">
    <property type="entry name" value="TEN_YD-shell"/>
    <property type="match status" value="2"/>
</dbReference>
<dbReference type="InterPro" id="IPR056823">
    <property type="entry name" value="TEN-like_YD-shell"/>
</dbReference>
<proteinExistence type="predicted"/>
<evidence type="ECO:0000256" key="3">
    <source>
        <dbReference type="ARBA" id="ARBA00022737"/>
    </source>
</evidence>
<dbReference type="PANTHER" id="PTHR32305">
    <property type="match status" value="1"/>
</dbReference>
<keyword evidence="2" id="KW-0964">Secreted</keyword>
<dbReference type="Gene3D" id="2.180.10.10">
    <property type="entry name" value="RHS repeat-associated core"/>
    <property type="match status" value="2"/>
</dbReference>
<dbReference type="EMBL" id="AUXX01000003">
    <property type="protein sequence ID" value="KZN69897.1"/>
    <property type="molecule type" value="Genomic_DNA"/>
</dbReference>
<name>A0A167PBA4_9GAMM</name>
<dbReference type="InterPro" id="IPR022385">
    <property type="entry name" value="Rhs_assc_core"/>
</dbReference>
<evidence type="ECO:0000256" key="1">
    <source>
        <dbReference type="ARBA" id="ARBA00004613"/>
    </source>
</evidence>
<dbReference type="PANTHER" id="PTHR32305:SF15">
    <property type="entry name" value="PROTEIN RHSA-RELATED"/>
    <property type="match status" value="1"/>
</dbReference>
<comment type="subcellular location">
    <subcellularLocation>
        <location evidence="1">Secreted</location>
    </subcellularLocation>
</comment>
<dbReference type="InterPro" id="IPR006530">
    <property type="entry name" value="YD"/>
</dbReference>
<dbReference type="NCBIfam" id="TIGR03696">
    <property type="entry name" value="Rhs_assc_core"/>
    <property type="match status" value="1"/>
</dbReference>
<keyword evidence="3" id="KW-0677">Repeat</keyword>
<dbReference type="Pfam" id="PF03534">
    <property type="entry name" value="SpvB"/>
    <property type="match status" value="1"/>
</dbReference>
<sequence>MKSAPHFLSVLLIFFVAMVSSFKIDASGNEEIYIPKTKLSVLVPVKVLGTTMLLPNKHLPEISRETDWGFTFETASNGDKYIRWSTSIKAAQFEVQGLLENGNWVSIRKINQYGIKVDDEILSYPKIRLGVCNYSDCEQLGQSNEVYISAQTGQFYTIAQITKPKYLLIKVGNTFAMAPRAVNASNSEDFLFREQFVDAITYSNQLLLWSTSIDAVEFEIQGLTESGEWVSIKTVAQYGVEIDEYMRQFLKLRVRACDHYGCGQLGTSRDVKPTPHFITPAHQPIVEQQLPSVDNVGAIASKAGVNGGAATYEIPIKLPPGRAKMQPNLALNYSSSSGVGIAGRGWSLSGLQSISRCDATVAQDGYKATPSYSASDKLCLNGQRLIAVSGTYGKNGTTYRTELDSFVRVTQVHDITMDSTYFGVRYKNGRVAYFGLNENSRVVHGDKTAAYSWLIAYEVDASGRNFIHYDYVTAGAGEQLISTISYTGDAADSKGRNTIEFTYEDKRQSSLRYVAGGRLESTKRMALITTKVSNNQVNSYGLTYENNKANSTELLSSVTQCFAANSYCLPATKINWHNKKIHYGVKPVLDKYGNELADTGVHNLEVPDGDRNGDGVRDWPKRFVDPEGNSRLHTMPMPRCSHTFSMMKPQCKTGDFNQDGLTDTWEIHKGKLRIGISVKAGSPVWYTTDIEMGKYDTIVNIADYNGNSYSDLVLYREPENGGGVATIHLYTNSTHENTSIFREERKQLLHQWGVRTIDWVRTPSEGVSFPGDMDGDGIPDIAINKEVEITGTSARFVSVLDKIIYLNWTNGNISTEKVDIDYSGDKSVTAFTMLFDVNGDGLQDWIGWRDPTEINRELYVAMNKGNRTFSTPYSLGTEANIPSRTKVFWREGSGPERYIVAKFPSGLVPSDIDGDGKPELLVPDTIDTEYCVYVVSNTGSGFRCGSGLYSTYENIGVNKRGIIVNLLDNIDWSVYKHKSYSFVYDKSSGKYSVKSKPTELLGVPGRTYVIDGFGKGLNDMVFKYADCGSGKEFCYYKDPVSGSQLTGQAVNKMYYNRNSGSVSSASSLSTYQPNAIVESIQDGLGRKARWKLLPLSSSQGGVGTTPHYETDHSYIGALDNAFHFSSSMYTVSRFEQSNGVGGMSATEYAYKGAVFSADGRGFLGFRSIIEKNVDKNLITQSDFSQEFPRHGKLITKATFKAGDFDYKAPLLGDAKNETKAISHSEFIWGDNPSHWIASGKVYHNYLSKHIQVTRDINNLNTIIGTQSQETLKIDQYGNPTEVFSSISDSWNTRTSRVINVYDNDSTSWWLNKLTRTKTTKYAATSRHNNDALTLYGGDIQNLDVETSVLRVMSDFHTSRKPRKIVESATSGEGKTIAMTFNGYGLPNNVTTTAKIFTTWGTWVNNNRVEQFSYSDDGYFVDTVTNHKGHKVITETDPSTGFPTSVQTQVKQNNYVTTRYTYDRYARLYSERTKGQATTFQVASSPDSNAPTYAVKQVTTQSAGKPTSKAYFDQFNRVLRVATENYAGQWVYVDTGYDKQGNKTRESRPYLFSNSRYDIEYKNFDVLGRPKSKVTPQYCGPNSHGEMTAEYNYVGLTTEINVSETCYGFALGTMSRSYSIDKQLIETQDANGSYTRYAYNSLGLPIVIRDANGNSIVAKYNGMGRKIQVNDPNQGQTTFTYNGFGEVVEEKRSNNKTVNFYYDSLGRVIYRKATGEGTQTFTFDTTSYGQLGESSANGVVHKHHYDDLGRHVTHEVIGDGQHFVTYTFYDGNHGRVSGMRYPNGLTLGYEYNDHGYRKSITNLHTEYVYQIVTKRDVLNNVEEQTLGNRVIDKTYYSSVTGQMTGHYTEQYGRNLLGIEYTSYDGFGNLKAMEVISGEVGKQHNYQETYQYDDLHRLTSNAIEGITTIRYGYDAMGNLRNKSDYASEYDYSTRQSGHSGGGPNAVKRVFKQDKWVGFSYDARGNMIKGDGLTSAHYNAMDKPTLITKNGVTSEFIYGPDNMRFMQVKGDTTTYYAGKHYELEIENGEFTERAYIDGVALVSKTDEYQAQIRYMHRDRLGSARLMTDRYGNVVVERNFDPFGKPRSSNGSLKFEARLGDKGKARTNRGFTDHEHLDELELIHMNGRVYDYNLGRFMSVDPYIQSPKNSQSINPYSYIMNNPLAGTDPTGYCAAETGTRIKKCVDVVLKEEGTGNTIASKSMNAKHSDFASNVASFVAQKFGYEFKVAGMTATTSKGNQMDLMNQQSLANETSAGTFDENPPQGGTMSSPIAGSMLGVAKAGSNITVGEGVASTGGRNWLAAGIRNFLGGGLIAAAMSIPGDTPVDERNQYTYVTYTRINPRTGQVYAGRTGGYGTPEQLIHRRSLAQKHLTAEGFRPPTVDQWSTVRAAIRGREQQLIDFYGGAQSVGGTARNLINGVADLNPNRPTYMNAARAAFGELQDNSPERFRLDW</sequence>
<dbReference type="PATRIC" id="fig|1365257.3.peg.461"/>
<evidence type="ECO:0000256" key="4">
    <source>
        <dbReference type="ARBA" id="ARBA00023026"/>
    </source>
</evidence>